<dbReference type="AlphaFoldDB" id="A0A087T0Z9"/>
<dbReference type="OrthoDB" id="549017at2759"/>
<feature type="signal peptide" evidence="1">
    <location>
        <begin position="1"/>
        <end position="19"/>
    </location>
</feature>
<evidence type="ECO:0000313" key="4">
    <source>
        <dbReference type="Proteomes" id="UP000054359"/>
    </source>
</evidence>
<dbReference type="InterPro" id="IPR002035">
    <property type="entry name" value="VWF_A"/>
</dbReference>
<evidence type="ECO:0000313" key="3">
    <source>
        <dbReference type="EMBL" id="KFM58788.1"/>
    </source>
</evidence>
<keyword evidence="1" id="KW-0732">Signal</keyword>
<protein>
    <recommendedName>
        <fullName evidence="2">VWFA domain-containing protein</fullName>
    </recommendedName>
</protein>
<accession>A0A087T0Z9</accession>
<feature type="non-terminal residue" evidence="3">
    <location>
        <position position="782"/>
    </location>
</feature>
<dbReference type="PROSITE" id="PS50234">
    <property type="entry name" value="VWFA"/>
    <property type="match status" value="1"/>
</dbReference>
<keyword evidence="4" id="KW-1185">Reference proteome</keyword>
<feature type="chain" id="PRO_5001829209" description="VWFA domain-containing protein" evidence="1">
    <location>
        <begin position="20"/>
        <end position="782"/>
    </location>
</feature>
<name>A0A087T0Z9_STEMI</name>
<gene>
    <name evidence="3" type="ORF">X975_14350</name>
</gene>
<proteinExistence type="predicted"/>
<sequence>MFLQLFSLTTVLLLQPTWSVLTRDEFDTQIKPICYERESVDEVLVNGQTMPLASTLENFIALVEKFEVANPDIALKQELFYFLRRYFLENIEYKIGEATQWQPPDSKDEKIEVLWERNDDERLRKPDGLNEPYSDDEKCSLFFMISHSVERQSKARFSPGNGSEIQRNGAELDQLYPQEKGVVAIRGSNEAVALGRVLRGMYVGLKAENERKFPLDDYKDISDRKRRFVDPLYILTISEVIVFSKWETDERCRGFAENGGWKSAPIGELKNIQDYCPMIYKLHNETDAAYTYSTLRGAADGLLLGSVIHSILSSKEDAKLSQILRMYYTRGGILADSEHEVLRTIRASFCNRDYFISRLSEEIRDQTYIFGLLVSKSKVVVKEKISKALVQYNNVKDSVFKNRPEFRDYCEADAVKEKLETPLDVIVVLDTRNGRENFEKQQRIVGYLSKSLDLSYYGSRLTILKDEVSSSAGIVELEPVLTDSYSSACAACHITQINYDNPKSASPDEVIFAIDQLLLAKKGNETSSEGVKGKVVIYFNFDATENSARPSTAETKLKKALADLHLRHIDVAFFALGIEESVLKKFAKFDRNFYMIADTTEEHQRELVKKIKSSPAILKYEDCVDRRSERSATYEDFVSPSAVQHWQMPAKYFYKSTSLKIVFEALDGSIQVCYSRATLAPENQIKSCQNITNGQKSVEFKSTNPCKSFTDVTCSPFYFSLKGINASDPTASRYVCSDRNTGAKCRTLDQIKFKISHDGIRCSGCYGLVAKPLSVLFGFLIA</sequence>
<dbReference type="EMBL" id="KK112890">
    <property type="protein sequence ID" value="KFM58788.1"/>
    <property type="molecule type" value="Genomic_DNA"/>
</dbReference>
<reference evidence="3 4" key="1">
    <citation type="submission" date="2013-11" db="EMBL/GenBank/DDBJ databases">
        <title>Genome sequencing of Stegodyphus mimosarum.</title>
        <authorList>
            <person name="Bechsgaard J."/>
        </authorList>
    </citation>
    <scope>NUCLEOTIDE SEQUENCE [LARGE SCALE GENOMIC DNA]</scope>
</reference>
<organism evidence="3 4">
    <name type="scientific">Stegodyphus mimosarum</name>
    <name type="common">African social velvet spider</name>
    <dbReference type="NCBI Taxonomy" id="407821"/>
    <lineage>
        <taxon>Eukaryota</taxon>
        <taxon>Metazoa</taxon>
        <taxon>Ecdysozoa</taxon>
        <taxon>Arthropoda</taxon>
        <taxon>Chelicerata</taxon>
        <taxon>Arachnida</taxon>
        <taxon>Araneae</taxon>
        <taxon>Araneomorphae</taxon>
        <taxon>Entelegynae</taxon>
        <taxon>Eresoidea</taxon>
        <taxon>Eresidae</taxon>
        <taxon>Stegodyphus</taxon>
    </lineage>
</organism>
<feature type="domain" description="VWFA" evidence="2">
    <location>
        <begin position="424"/>
        <end position="611"/>
    </location>
</feature>
<evidence type="ECO:0000259" key="2">
    <source>
        <dbReference type="PROSITE" id="PS50234"/>
    </source>
</evidence>
<dbReference type="Proteomes" id="UP000054359">
    <property type="component" value="Unassembled WGS sequence"/>
</dbReference>
<evidence type="ECO:0000256" key="1">
    <source>
        <dbReference type="SAM" id="SignalP"/>
    </source>
</evidence>
<dbReference type="OMA" id="DICPMIY"/>